<dbReference type="AlphaFoldDB" id="A0A137SAA9"/>
<protein>
    <recommendedName>
        <fullName evidence="3">PilX/PilW C-terminal domain-containing protein</fullName>
    </recommendedName>
</protein>
<dbReference type="PATRIC" id="fig|1306954.6.peg.582"/>
<evidence type="ECO:0000313" key="1">
    <source>
        <dbReference type="EMBL" id="KXO09375.1"/>
    </source>
</evidence>
<evidence type="ECO:0008006" key="3">
    <source>
        <dbReference type="Google" id="ProtNLM"/>
    </source>
</evidence>
<comment type="caution">
    <text evidence="1">The sequence shown here is derived from an EMBL/GenBank/DDBJ whole genome shotgun (WGS) entry which is preliminary data.</text>
</comment>
<dbReference type="Proteomes" id="UP000070282">
    <property type="component" value="Unassembled WGS sequence"/>
</dbReference>
<name>A0A137SAA9_9GAMM</name>
<accession>A0A137SAA9</accession>
<organism evidence="1 2">
    <name type="scientific">Marinobacter excellens LAMA 842</name>
    <dbReference type="NCBI Taxonomy" id="1306954"/>
    <lineage>
        <taxon>Bacteria</taxon>
        <taxon>Pseudomonadati</taxon>
        <taxon>Pseudomonadota</taxon>
        <taxon>Gammaproteobacteria</taxon>
        <taxon>Pseudomonadales</taxon>
        <taxon>Marinobacteraceae</taxon>
        <taxon>Marinobacter</taxon>
    </lineage>
</organism>
<keyword evidence="2" id="KW-1185">Reference proteome</keyword>
<reference evidence="2" key="1">
    <citation type="submission" date="2015-12" db="EMBL/GenBank/DDBJ databases">
        <authorList>
            <person name="Lima A."/>
            <person name="Farahani Zayas N."/>
            <person name="Castro Da Silva M.A."/>
            <person name="Cabral A."/>
            <person name="Pessatti M.L."/>
        </authorList>
    </citation>
    <scope>NUCLEOTIDE SEQUENCE [LARGE SCALE GENOMIC DNA]</scope>
    <source>
        <strain evidence="2">LAMA 842</strain>
    </source>
</reference>
<evidence type="ECO:0000313" key="2">
    <source>
        <dbReference type="Proteomes" id="UP000070282"/>
    </source>
</evidence>
<sequence length="124" mass="13048">MNSAMMQERMAANAQNSNKAFQAAESAAGALVDQLMGGDLSLLQQAMSASDSRSGVSSYSIGGSEVSAEYEARYLGEIIINSGSSMDASESTTLLKGYRYELRGSSEISGSGAARTVFKGIEYY</sequence>
<dbReference type="EMBL" id="LOCO01000011">
    <property type="protein sequence ID" value="KXO09375.1"/>
    <property type="molecule type" value="Genomic_DNA"/>
</dbReference>
<gene>
    <name evidence="1" type="ORF">J122_2298</name>
</gene>
<proteinExistence type="predicted"/>